<sequence>GGGRGEVDSAVYSANRFGRDHQYGVQGNLQNSVWETSNVYHDNNEPAR</sequence>
<evidence type="ECO:0000313" key="2">
    <source>
        <dbReference type="Proteomes" id="UP000199475"/>
    </source>
</evidence>
<name>A0A1G9N9T9_9ACTN</name>
<keyword evidence="2" id="KW-1185">Reference proteome</keyword>
<feature type="non-terminal residue" evidence="1">
    <location>
        <position position="1"/>
    </location>
</feature>
<dbReference type="AlphaFoldDB" id="A0A1G9N9T9"/>
<proteinExistence type="predicted"/>
<organism evidence="1 2">
    <name type="scientific">Tessaracoccus oleiagri</name>
    <dbReference type="NCBI Taxonomy" id="686624"/>
    <lineage>
        <taxon>Bacteria</taxon>
        <taxon>Bacillati</taxon>
        <taxon>Actinomycetota</taxon>
        <taxon>Actinomycetes</taxon>
        <taxon>Propionibacteriales</taxon>
        <taxon>Propionibacteriaceae</taxon>
        <taxon>Tessaracoccus</taxon>
    </lineage>
</organism>
<evidence type="ECO:0000313" key="1">
    <source>
        <dbReference type="EMBL" id="SDL83278.1"/>
    </source>
</evidence>
<reference evidence="1 2" key="1">
    <citation type="submission" date="2016-10" db="EMBL/GenBank/DDBJ databases">
        <authorList>
            <person name="de Groot N.N."/>
        </authorList>
    </citation>
    <scope>NUCLEOTIDE SEQUENCE [LARGE SCALE GENOMIC DNA]</scope>
    <source>
        <strain evidence="1 2">CGMCC 1.9159</strain>
    </source>
</reference>
<protein>
    <submittedName>
        <fullName evidence="1">Uncharacterized protein</fullName>
    </submittedName>
</protein>
<dbReference type="EMBL" id="FNGP01000011">
    <property type="protein sequence ID" value="SDL83278.1"/>
    <property type="molecule type" value="Genomic_DNA"/>
</dbReference>
<gene>
    <name evidence="1" type="ORF">SAMN04488242_2973</name>
</gene>
<accession>A0A1G9N9T9</accession>
<dbReference type="Proteomes" id="UP000199475">
    <property type="component" value="Unassembled WGS sequence"/>
</dbReference>